<keyword evidence="1" id="KW-0812">Transmembrane</keyword>
<feature type="transmembrane region" description="Helical" evidence="1">
    <location>
        <begin position="38"/>
        <end position="62"/>
    </location>
</feature>
<gene>
    <name evidence="2" type="ORF">GKZ57_04285</name>
</gene>
<dbReference type="Pfam" id="PF19554">
    <property type="entry name" value="DUF6077"/>
    <property type="match status" value="1"/>
</dbReference>
<organism evidence="2 3">
    <name type="scientific">Blautia luti DSM 14534 = JCM 17040</name>
    <dbReference type="NCBI Taxonomy" id="649762"/>
    <lineage>
        <taxon>Bacteria</taxon>
        <taxon>Bacillati</taxon>
        <taxon>Bacillota</taxon>
        <taxon>Clostridia</taxon>
        <taxon>Lachnospirales</taxon>
        <taxon>Lachnospiraceae</taxon>
        <taxon>Blautia</taxon>
    </lineage>
</organism>
<evidence type="ECO:0000256" key="1">
    <source>
        <dbReference type="SAM" id="Phobius"/>
    </source>
</evidence>
<evidence type="ECO:0000313" key="2">
    <source>
        <dbReference type="EMBL" id="MTD60496.1"/>
    </source>
</evidence>
<name>A0A844GEL6_9FIRM</name>
<protein>
    <submittedName>
        <fullName evidence="2">Uncharacterized protein</fullName>
    </submittedName>
</protein>
<dbReference type="RefSeq" id="WP_154779806.1">
    <property type="nucleotide sequence ID" value="NZ_WMBC01000002.1"/>
</dbReference>
<accession>A0A844GEL6</accession>
<keyword evidence="1" id="KW-0472">Membrane</keyword>
<feature type="transmembrane region" description="Helical" evidence="1">
    <location>
        <begin position="254"/>
        <end position="273"/>
    </location>
</feature>
<reference evidence="2 3" key="1">
    <citation type="submission" date="2019-11" db="EMBL/GenBank/DDBJ databases">
        <title>Draft genome sequence of Blautia luti DSM 14534T, isolated from human stool.</title>
        <authorList>
            <person name="Ortiz R."/>
            <person name="Melis-Arcos F."/>
            <person name="Covarrubias P."/>
            <person name="Cardenas J.P."/>
            <person name="Perez-Donoso J."/>
            <person name="Almonacid D."/>
        </authorList>
    </citation>
    <scope>NUCLEOTIDE SEQUENCE [LARGE SCALE GENOMIC DNA]</scope>
    <source>
        <strain evidence="2 3">DSM 14534</strain>
    </source>
</reference>
<dbReference type="InterPro" id="IPR045723">
    <property type="entry name" value="DUF6077"/>
</dbReference>
<feature type="transmembrane region" description="Helical" evidence="1">
    <location>
        <begin position="108"/>
        <end position="125"/>
    </location>
</feature>
<dbReference type="Proteomes" id="UP000437824">
    <property type="component" value="Unassembled WGS sequence"/>
</dbReference>
<evidence type="ECO:0000313" key="3">
    <source>
        <dbReference type="Proteomes" id="UP000437824"/>
    </source>
</evidence>
<feature type="transmembrane region" description="Helical" evidence="1">
    <location>
        <begin position="68"/>
        <end position="88"/>
    </location>
</feature>
<feature type="transmembrane region" description="Helical" evidence="1">
    <location>
        <begin position="6"/>
        <end position="26"/>
    </location>
</feature>
<comment type="caution">
    <text evidence="2">The sequence shown here is derived from an EMBL/GenBank/DDBJ whole genome shotgun (WGS) entry which is preliminary data.</text>
</comment>
<feature type="transmembrane region" description="Helical" evidence="1">
    <location>
        <begin position="221"/>
        <end position="242"/>
    </location>
</feature>
<feature type="transmembrane region" description="Helical" evidence="1">
    <location>
        <begin position="280"/>
        <end position="308"/>
    </location>
</feature>
<keyword evidence="1" id="KW-1133">Transmembrane helix</keyword>
<feature type="transmembrane region" description="Helical" evidence="1">
    <location>
        <begin position="320"/>
        <end position="342"/>
    </location>
</feature>
<sequence length="352" mass="39002">MREACLACIGFVLEFLIFYAAGSLLAKILKIKADISFVFILGYLGYFAVFELLIVPMTLLWVPLTTAAYVWAVFMAVLVVAAAVWGIISLRKRNRKSAGIWKQHSWMIFLAGAAVLLQCLIVIFYNDTTVDAAYYVGTVSTSVYTDTLARYNPFNGAALKTFQARYIFSAYPMNNAVWCRLLGIHPIVQAKIVMSCMNVLTANLIIYQIGKRLLENDAKKADLMVVFTCMLQLFCGTLYSSGTFFFTRCYEGKAILANIAIPTVLMCAIWYLQEKDNRNVWIILFITAISALTFSGSAIIFPVVITAGMAPAAVMNKKPFGLLCCVICMIPSILYAGVFFACRLGWLTLAAS</sequence>
<proteinExistence type="predicted"/>
<dbReference type="EMBL" id="WMBC01000002">
    <property type="protein sequence ID" value="MTD60496.1"/>
    <property type="molecule type" value="Genomic_DNA"/>
</dbReference>
<feature type="transmembrane region" description="Helical" evidence="1">
    <location>
        <begin position="192"/>
        <end position="209"/>
    </location>
</feature>
<dbReference type="AlphaFoldDB" id="A0A844GEL6"/>